<organism evidence="5 6">
    <name type="scientific">Polarella glacialis</name>
    <name type="common">Dinoflagellate</name>
    <dbReference type="NCBI Taxonomy" id="89957"/>
    <lineage>
        <taxon>Eukaryota</taxon>
        <taxon>Sar</taxon>
        <taxon>Alveolata</taxon>
        <taxon>Dinophyceae</taxon>
        <taxon>Suessiales</taxon>
        <taxon>Suessiaceae</taxon>
        <taxon>Polarella</taxon>
    </lineage>
</organism>
<dbReference type="EMBL" id="CAJNNW010013323">
    <property type="protein sequence ID" value="CAE8655235.1"/>
    <property type="molecule type" value="Genomic_DNA"/>
</dbReference>
<feature type="domain" description="EF-hand" evidence="4">
    <location>
        <begin position="1870"/>
        <end position="1905"/>
    </location>
</feature>
<feature type="transmembrane region" description="Helical" evidence="3">
    <location>
        <begin position="1922"/>
        <end position="1947"/>
    </location>
</feature>
<dbReference type="GO" id="GO:0005509">
    <property type="term" value="F:calcium ion binding"/>
    <property type="evidence" value="ECO:0007669"/>
    <property type="project" value="InterPro"/>
</dbReference>
<dbReference type="InterPro" id="IPR011992">
    <property type="entry name" value="EF-hand-dom_pair"/>
</dbReference>
<feature type="transmembrane region" description="Helical" evidence="3">
    <location>
        <begin position="870"/>
        <end position="888"/>
    </location>
</feature>
<sequence>MELNGLVQWIRQCSKSSAPWVARVKVNAPGLPRGTWEVLSSESFLTVPLQWFVVLSAGTLTPKVLNVNIHTMSMQHDGDARKSLWEEFELLLPYVLDAEVPGATIAWVPDTGRPVIFEKSRQKWTARLLSYMQHNVLMFLMACAFNLTAAFGLSGFTLWWSRANLHQRGMQILREGCISSAASHRIGKTFGSSHSWRVMATLVDQPDQGVVLRWRKRTGVTRSAYFWIYAVAEQDPSRGLPADEVIIERVPAEQAATTSENSIIIEFLFSVSGDKGFGYEPTGRNLQAQHRYRFKVLGYNTEEELVGESEWSNEIYIQPKTTVFDLPFQMLKAYFPVPTCSLQYFIDHYARFNIQGRIPQHLVILSDIRICYHKNFGDFKDCGSRFLLSAYMGDSRGSCESQTRNGRCTTFSATGSFTPPSSFKSGEVELDEDNEDIRTQHLDEVIGVPTTLTFGSVDRKLSVAVLSLRKWSLEDAAECKLDWEDLMEAFEETDKDRPQTFFVDLKTETEQEFDEDYLCWVEARVTFTNNIDPLCREMPKEERLFVKDAPGQIFYEGMERFISWDAGNDLLGDVQKFDIYIVFPDKSLEPRKLVTDVATSSGGVSIMMNFPIEIGENYAVCQIEIDAFSADGVHTFVLGKTGIRSHRFVICRTWTVADFEIQYASFCKMNNMDMERVTDEELSKFNMTVSKEALKVVQNLRAPLPFETNINPETEVIDTPGLFRIGSEAVVAMNAKLVGSEFADVGHGSDAGSMIHSTSKNTIGSGGGRGRSTAASAAGSGGGRGGEREDFSNRIYRPASLTVGIVENAWPKRQPWFNLEYGAGWLPSFLLLNSFYPVDNIMNGMAFVVNLLNLNVGFQALQAVAGFRRADTILAFLTAPITFLVPYLCEAALFIWQVVFFLIFPTLLLIAGLAFEFVGNHLSANWEREDETISSHMPDIMFSQSVSGRDLEDWLMQLPRVSKVCLFGGFGSAAVFLLLIFRSNFLKNFPPWQIQYSVNTFLDSIGNIAVTVYVLATLTFAFSCALWFAMVVVIYPESMLTALAVVGGIAAVFYTMFTSYRTSREQLEVVLREEIPEVLELVCETFLDYYERTLAGKSRRIQMENQKLDGKVVGLISRYAQNRLQHRQALAEVWATDDPKEIMSCLFSRALVKERNWATITRSERGGDAEVETTDEVLEGLGLPQEDTAVMPPLDLRMRLADRELEAGGENIHNYNKDLREKVMRVFVRMQDMHGTTPPDVEHALGKTKLLAHAMYRSNIAKLKFLSSQQGSSDSRSLLQLFIREHNQQKLKKMLYYLAEYLDEQLDNVTISEKLTPFVETIIPAEIKKQLRLTLDQHFVGSSMQQLFEDLRRWKGATTEQKQEACLELCNLKSSSTNDSETSGGLMKLLQDFGIIGENMSKSNRISFYRKLERTVRQWKREEAGFKLVIDAADLEEFVRDLVDGNIWWNALKSLLINIGFPMAQTGQGDAQNLLTEEQVRQEFEAMSLKEGLLPKEKVLDFLRAVTKSDVADGMAGRLWKAEMKMLMRNLGICGWTDMRRVDVTRSAEDAEDSFATIDSLPELAKCEWPAWLEAIWVEMAPVVSDGSVARPFLPKTSIYAFLKKVVFAADVRKKEATQEGPSVQGSPIGKLDIIDEEYDNWLTESVPGSSSSSPSQVRVWTQRGKALLRLRGIWQECFSEILAKMGSGVKDVRDGSMLFAAALKQQGNVDEEHAGLLSIDSFQIWMASHLVENPTECSRNVFREALTRAEITLPKLVVHALWYVSDKSGCSHSSMRRVSDLQDRLVMYLSTGQCYESVRGLFFDELHVPTLQDIPRDEVRAAFVQVDEKTGFCGVIDTHEVCELMRLLSQQGMSLPVVEKTFKQLKLHIDEDALKEAFVMVDTNSDDNIDLTEFLCMIDRLIDTILPKKIFSLMGMQPQQILFKVVGMGMSMLTMCAFLSIALGAFHVDVKKEAADMGQSFLRAGLAGLAALGLRRESSMDDLEKQYQVARVHLYRLTGVSNSQLETRRRAYMASGSSVGGTATLKRRGQAQGAGGGNRGGTMKEEEEEEKDEDEAE</sequence>
<keyword evidence="1" id="KW-0106">Calcium</keyword>
<dbReference type="PROSITE" id="PS00018">
    <property type="entry name" value="EF_HAND_1"/>
    <property type="match status" value="1"/>
</dbReference>
<keyword evidence="3" id="KW-0812">Transmembrane</keyword>
<evidence type="ECO:0000313" key="5">
    <source>
        <dbReference type="EMBL" id="CAE8655235.1"/>
    </source>
</evidence>
<evidence type="ECO:0000256" key="3">
    <source>
        <dbReference type="SAM" id="Phobius"/>
    </source>
</evidence>
<dbReference type="InterPro" id="IPR018247">
    <property type="entry name" value="EF_Hand_1_Ca_BS"/>
</dbReference>
<evidence type="ECO:0000256" key="2">
    <source>
        <dbReference type="SAM" id="MobiDB-lite"/>
    </source>
</evidence>
<feature type="transmembrane region" description="Helical" evidence="3">
    <location>
        <begin position="136"/>
        <end position="160"/>
    </location>
</feature>
<feature type="region of interest" description="Disordered" evidence="2">
    <location>
        <begin position="2017"/>
        <end position="2058"/>
    </location>
</feature>
<dbReference type="SUPFAM" id="SSF47473">
    <property type="entry name" value="EF-hand"/>
    <property type="match status" value="1"/>
</dbReference>
<comment type="caution">
    <text evidence="5">The sequence shown here is derived from an EMBL/GenBank/DDBJ whole genome shotgun (WGS) entry which is preliminary data.</text>
</comment>
<evidence type="ECO:0000259" key="4">
    <source>
        <dbReference type="PROSITE" id="PS50222"/>
    </source>
</evidence>
<keyword evidence="3" id="KW-0472">Membrane</keyword>
<feature type="region of interest" description="Disordered" evidence="2">
    <location>
        <begin position="758"/>
        <end position="790"/>
    </location>
</feature>
<feature type="transmembrane region" description="Helical" evidence="3">
    <location>
        <begin position="1040"/>
        <end position="1057"/>
    </location>
</feature>
<feature type="transmembrane region" description="Helical" evidence="3">
    <location>
        <begin position="1005"/>
        <end position="1028"/>
    </location>
</feature>
<reference evidence="5" key="1">
    <citation type="submission" date="2021-02" db="EMBL/GenBank/DDBJ databases">
        <authorList>
            <person name="Dougan E. K."/>
            <person name="Rhodes N."/>
            <person name="Thang M."/>
            <person name="Chan C."/>
        </authorList>
    </citation>
    <scope>NUCLEOTIDE SEQUENCE</scope>
</reference>
<dbReference type="PROSITE" id="PS50222">
    <property type="entry name" value="EF_HAND_2"/>
    <property type="match status" value="1"/>
</dbReference>
<feature type="transmembrane region" description="Helical" evidence="3">
    <location>
        <begin position="964"/>
        <end position="985"/>
    </location>
</feature>
<dbReference type="Gene3D" id="1.10.238.10">
    <property type="entry name" value="EF-hand"/>
    <property type="match status" value="1"/>
</dbReference>
<evidence type="ECO:0000313" key="6">
    <source>
        <dbReference type="Proteomes" id="UP000626109"/>
    </source>
</evidence>
<keyword evidence="3" id="KW-1133">Transmembrane helix</keyword>
<feature type="compositionally biased region" description="Acidic residues" evidence="2">
    <location>
        <begin position="2046"/>
        <end position="2058"/>
    </location>
</feature>
<feature type="transmembrane region" description="Helical" evidence="3">
    <location>
        <begin position="841"/>
        <end position="858"/>
    </location>
</feature>
<feature type="transmembrane region" description="Helical" evidence="3">
    <location>
        <begin position="894"/>
        <end position="918"/>
    </location>
</feature>
<name>A0A813IPM9_POLGL</name>
<protein>
    <recommendedName>
        <fullName evidence="4">EF-hand domain-containing protein</fullName>
    </recommendedName>
</protein>
<proteinExistence type="predicted"/>
<dbReference type="InterPro" id="IPR002048">
    <property type="entry name" value="EF_hand_dom"/>
</dbReference>
<evidence type="ECO:0000256" key="1">
    <source>
        <dbReference type="ARBA" id="ARBA00022837"/>
    </source>
</evidence>
<accession>A0A813IPM9</accession>
<gene>
    <name evidence="5" type="ORF">PGLA2088_LOCUS11506</name>
</gene>
<dbReference type="Proteomes" id="UP000626109">
    <property type="component" value="Unassembled WGS sequence"/>
</dbReference>